<dbReference type="InterPro" id="IPR014030">
    <property type="entry name" value="Ketoacyl_synth_N"/>
</dbReference>
<sequence>MPLISVANRGDYLATRVAFQLGLRGPAINVQTACSSALVATHLAIQSLLSGECDMALAGAAAVHVPLACGYLHHSGGILSPSGRCLPFDADADGTVGGNGVGWWCSSGARMPSPPATPSGRSSPDRPSTMTAGTSPALLHPACGANAR</sequence>
<dbReference type="SMART" id="SM00825">
    <property type="entry name" value="PKS_KS"/>
    <property type="match status" value="1"/>
</dbReference>
<dbReference type="Gene3D" id="3.40.47.10">
    <property type="match status" value="1"/>
</dbReference>
<dbReference type="Pfam" id="PF00109">
    <property type="entry name" value="ketoacyl-synt"/>
    <property type="match status" value="1"/>
</dbReference>
<dbReference type="PANTHER" id="PTHR43775:SF37">
    <property type="entry name" value="SI:DKEY-61P9.11"/>
    <property type="match status" value="1"/>
</dbReference>
<keyword evidence="2" id="KW-0597">Phosphoprotein</keyword>
<dbReference type="PROSITE" id="PS52004">
    <property type="entry name" value="KS3_2"/>
    <property type="match status" value="1"/>
</dbReference>
<evidence type="ECO:0000259" key="5">
    <source>
        <dbReference type="PROSITE" id="PS52004"/>
    </source>
</evidence>
<evidence type="ECO:0000256" key="1">
    <source>
        <dbReference type="ARBA" id="ARBA00022450"/>
    </source>
</evidence>
<evidence type="ECO:0000256" key="4">
    <source>
        <dbReference type="SAM" id="MobiDB-lite"/>
    </source>
</evidence>
<evidence type="ECO:0000313" key="7">
    <source>
        <dbReference type="Proteomes" id="UP000189229"/>
    </source>
</evidence>
<dbReference type="InterPro" id="IPR020841">
    <property type="entry name" value="PKS_Beta-ketoAc_synthase_dom"/>
</dbReference>
<dbReference type="GO" id="GO:0006633">
    <property type="term" value="P:fatty acid biosynthetic process"/>
    <property type="evidence" value="ECO:0007669"/>
    <property type="project" value="TreeGrafter"/>
</dbReference>
<dbReference type="GO" id="GO:0005737">
    <property type="term" value="C:cytoplasm"/>
    <property type="evidence" value="ECO:0007669"/>
    <property type="project" value="TreeGrafter"/>
</dbReference>
<dbReference type="AlphaFoldDB" id="A0A1V3X338"/>
<evidence type="ECO:0000256" key="2">
    <source>
        <dbReference type="ARBA" id="ARBA00022553"/>
    </source>
</evidence>
<protein>
    <submittedName>
        <fullName evidence="6">Beta-ketoacyl synthase, N-terminal domain protein</fullName>
    </submittedName>
</protein>
<feature type="compositionally biased region" description="Polar residues" evidence="4">
    <location>
        <begin position="119"/>
        <end position="134"/>
    </location>
</feature>
<dbReference type="EMBL" id="MVBM01000004">
    <property type="protein sequence ID" value="OOK73609.1"/>
    <property type="molecule type" value="Genomic_DNA"/>
</dbReference>
<feature type="region of interest" description="Disordered" evidence="4">
    <location>
        <begin position="111"/>
        <end position="148"/>
    </location>
</feature>
<comment type="caution">
    <text evidence="6">The sequence shown here is derived from an EMBL/GenBank/DDBJ whole genome shotgun (WGS) entry which is preliminary data.</text>
</comment>
<dbReference type="GO" id="GO:0005886">
    <property type="term" value="C:plasma membrane"/>
    <property type="evidence" value="ECO:0007669"/>
    <property type="project" value="TreeGrafter"/>
</dbReference>
<dbReference type="GO" id="GO:0071770">
    <property type="term" value="P:DIM/DIP cell wall layer assembly"/>
    <property type="evidence" value="ECO:0007669"/>
    <property type="project" value="TreeGrafter"/>
</dbReference>
<reference evidence="6 7" key="1">
    <citation type="submission" date="2017-02" db="EMBL/GenBank/DDBJ databases">
        <title>Complete genome sequences of Mycobacterium kansasii strains isolated from rhesus macaques.</title>
        <authorList>
            <person name="Panda A."/>
            <person name="Nagaraj S."/>
            <person name="Zhao X."/>
            <person name="Tettelin H."/>
            <person name="Detolla L.J."/>
        </authorList>
    </citation>
    <scope>NUCLEOTIDE SEQUENCE [LARGE SCALE GENOMIC DNA]</scope>
    <source>
        <strain evidence="6 7">11-3813</strain>
    </source>
</reference>
<dbReference type="Proteomes" id="UP000189229">
    <property type="component" value="Unassembled WGS sequence"/>
</dbReference>
<gene>
    <name evidence="6" type="ORF">BZL30_4399</name>
</gene>
<feature type="domain" description="Ketosynthase family 3 (KS3)" evidence="5">
    <location>
        <begin position="1"/>
        <end position="148"/>
    </location>
</feature>
<dbReference type="SUPFAM" id="SSF53901">
    <property type="entry name" value="Thiolase-like"/>
    <property type="match status" value="1"/>
</dbReference>
<dbReference type="InterPro" id="IPR016039">
    <property type="entry name" value="Thiolase-like"/>
</dbReference>
<keyword evidence="1" id="KW-0596">Phosphopantetheine</keyword>
<proteinExistence type="predicted"/>
<evidence type="ECO:0000256" key="3">
    <source>
        <dbReference type="ARBA" id="ARBA00023268"/>
    </source>
</evidence>
<dbReference type="InterPro" id="IPR050091">
    <property type="entry name" value="PKS_NRPS_Biosynth_Enz"/>
</dbReference>
<name>A0A1V3X338_MYCKA</name>
<keyword evidence="3" id="KW-0511">Multifunctional enzyme</keyword>
<dbReference type="GO" id="GO:0004312">
    <property type="term" value="F:fatty acid synthase activity"/>
    <property type="evidence" value="ECO:0007669"/>
    <property type="project" value="TreeGrafter"/>
</dbReference>
<organism evidence="6 7">
    <name type="scientific">Mycobacterium kansasii</name>
    <dbReference type="NCBI Taxonomy" id="1768"/>
    <lineage>
        <taxon>Bacteria</taxon>
        <taxon>Bacillati</taxon>
        <taxon>Actinomycetota</taxon>
        <taxon>Actinomycetes</taxon>
        <taxon>Mycobacteriales</taxon>
        <taxon>Mycobacteriaceae</taxon>
        <taxon>Mycobacterium</taxon>
    </lineage>
</organism>
<dbReference type="PANTHER" id="PTHR43775">
    <property type="entry name" value="FATTY ACID SYNTHASE"/>
    <property type="match status" value="1"/>
</dbReference>
<accession>A0A1V3X338</accession>
<evidence type="ECO:0000313" key="6">
    <source>
        <dbReference type="EMBL" id="OOK73609.1"/>
    </source>
</evidence>